<dbReference type="SUPFAM" id="SSF52540">
    <property type="entry name" value="P-loop containing nucleoside triphosphate hydrolases"/>
    <property type="match status" value="1"/>
</dbReference>
<dbReference type="InterPro" id="IPR027417">
    <property type="entry name" value="P-loop_NTPase"/>
</dbReference>
<evidence type="ECO:0000256" key="2">
    <source>
        <dbReference type="ARBA" id="ARBA00022840"/>
    </source>
</evidence>
<protein>
    <submittedName>
        <fullName evidence="4">ParA/MinD ATPase-like protein</fullName>
    </submittedName>
</protein>
<keyword evidence="2" id="KW-0067">ATP-binding</keyword>
<reference evidence="4 5" key="1">
    <citation type="journal article" date="2014" name="PLoS Genet.">
        <title>Phylogenetically driven sequencing of extremely halophilic archaea reveals strategies for static and dynamic osmo-response.</title>
        <authorList>
            <person name="Becker E.A."/>
            <person name="Seitzer P.M."/>
            <person name="Tritt A."/>
            <person name="Larsen D."/>
            <person name="Krusor M."/>
            <person name="Yao A.I."/>
            <person name="Wu D."/>
            <person name="Madern D."/>
            <person name="Eisen J.A."/>
            <person name="Darling A.E."/>
            <person name="Facciotti M.T."/>
        </authorList>
    </citation>
    <scope>NUCLEOTIDE SEQUENCE [LARGE SCALE GENOMIC DNA]</scope>
    <source>
        <strain evidence="4 5">SP2</strain>
    </source>
</reference>
<dbReference type="SUPFAM" id="SSF117916">
    <property type="entry name" value="Fe-S cluster assembly (FSCA) domain-like"/>
    <property type="match status" value="1"/>
</dbReference>
<dbReference type="Gene3D" id="3.40.50.300">
    <property type="entry name" value="P-loop containing nucleotide triphosphate hydrolases"/>
    <property type="match status" value="1"/>
</dbReference>
<evidence type="ECO:0000259" key="3">
    <source>
        <dbReference type="Pfam" id="PF01883"/>
    </source>
</evidence>
<proteinExistence type="predicted"/>
<evidence type="ECO:0000313" key="5">
    <source>
        <dbReference type="Proteomes" id="UP000011613"/>
    </source>
</evidence>
<organism evidence="4 5">
    <name type="scientific">Natronobacterium gregoryi (strain ATCC 43098 / DSM 3393 / CCM 3738 / CIP 104747 / IAM 13177 / JCM 8860 / NBRC 102187 / NCIMB 2189 / SP2)</name>
    <dbReference type="NCBI Taxonomy" id="797304"/>
    <lineage>
        <taxon>Archaea</taxon>
        <taxon>Methanobacteriati</taxon>
        <taxon>Methanobacteriota</taxon>
        <taxon>Stenosarchaea group</taxon>
        <taxon>Halobacteria</taxon>
        <taxon>Halobacteriales</taxon>
        <taxon>Natrialbaceae</taxon>
        <taxon>Natronobacterium</taxon>
    </lineage>
</organism>
<dbReference type="Gene3D" id="3.30.300.130">
    <property type="entry name" value="Fe-S cluster assembly (FSCA)"/>
    <property type="match status" value="1"/>
</dbReference>
<gene>
    <name evidence="4" type="ORF">C490_15814</name>
</gene>
<evidence type="ECO:0000313" key="4">
    <source>
        <dbReference type="EMBL" id="ELY63731.1"/>
    </source>
</evidence>
<dbReference type="Pfam" id="PF10609">
    <property type="entry name" value="ParA"/>
    <property type="match status" value="1"/>
</dbReference>
<comment type="caution">
    <text evidence="4">The sequence shown here is derived from an EMBL/GenBank/DDBJ whole genome shotgun (WGS) entry which is preliminary data.</text>
</comment>
<name>L9XQM1_NATGS</name>
<dbReference type="InterPro" id="IPR002744">
    <property type="entry name" value="MIP18-like"/>
</dbReference>
<dbReference type="Proteomes" id="UP000011613">
    <property type="component" value="Unassembled WGS sequence"/>
</dbReference>
<evidence type="ECO:0000256" key="1">
    <source>
        <dbReference type="ARBA" id="ARBA00022741"/>
    </source>
</evidence>
<feature type="domain" description="MIP18 family-like" evidence="3">
    <location>
        <begin position="25"/>
        <end position="68"/>
    </location>
</feature>
<keyword evidence="1" id="KW-0547">Nucleotide-binding</keyword>
<dbReference type="AlphaFoldDB" id="L9XQM1"/>
<dbReference type="EMBL" id="AOIC01000112">
    <property type="protein sequence ID" value="ELY63731.1"/>
    <property type="molecule type" value="Genomic_DNA"/>
</dbReference>
<dbReference type="InterPro" id="IPR033756">
    <property type="entry name" value="YlxH/NBP35"/>
</dbReference>
<dbReference type="GO" id="GO:0005524">
    <property type="term" value="F:ATP binding"/>
    <property type="evidence" value="ECO:0007669"/>
    <property type="project" value="UniProtKB-KW"/>
</dbReference>
<dbReference type="InterPro" id="IPR034904">
    <property type="entry name" value="FSCA_dom_sf"/>
</dbReference>
<accession>L9XQM1</accession>
<dbReference type="Pfam" id="PF01883">
    <property type="entry name" value="FeS_assembly_P"/>
    <property type="match status" value="1"/>
</dbReference>
<sequence length="344" mass="36514">MQRQFSPDENWTEYGSAVLADTMTRDQLWERLRAVEDPELDDDVVSLGLVTDVIVEGDTAVVSVAFNAPLSPTEREMCDEIRALCRGMGLTPRLHADSTHDGVTGVRNTITIGASAIDAKPGVVTGTLATALAGLDAHVGVFDFRLESASNGWLEAVDPPDLSGDPVVPATSQNVSVVRLGPLLPRDGTIPATDAVLDLLLPRIRNRLVWGGLDYLLVALPSSSESVRHTVLERVPTRGTIAVGAAGTESTSLRTAVRTLSTETTVIGALGTVSDGDRRPEPTSDYDLADHDLPCPYLGTIPLESDAGPDAEPFREAAVAITDLVGAINRQRAARLQLAEKEPG</sequence>